<dbReference type="OrthoDB" id="6136903at2759"/>
<comment type="similarity">
    <text evidence="1">Belongs to the centaurin gamma-like family.</text>
</comment>
<dbReference type="Gene3D" id="1.25.40.20">
    <property type="entry name" value="Ankyrin repeat-containing domain"/>
    <property type="match status" value="1"/>
</dbReference>
<keyword evidence="4" id="KW-0547">Nucleotide-binding</keyword>
<evidence type="ECO:0000259" key="12">
    <source>
        <dbReference type="PROSITE" id="PS50003"/>
    </source>
</evidence>
<dbReference type="FunFam" id="1.10.220.150:FF:000001">
    <property type="entry name" value="Arf-GAP with GTPase, ANK repeat and PH domain-containing protein 1"/>
    <property type="match status" value="1"/>
</dbReference>
<dbReference type="Pfam" id="PF12796">
    <property type="entry name" value="Ank_2"/>
    <property type="match status" value="1"/>
</dbReference>
<dbReference type="OMA" id="WYGANIK"/>
<feature type="region of interest" description="Disordered" evidence="11">
    <location>
        <begin position="405"/>
        <end position="429"/>
    </location>
</feature>
<dbReference type="Gene3D" id="2.30.29.30">
    <property type="entry name" value="Pleckstrin-homology domain (PH domain)/Phosphotyrosine-binding domain (PTB)"/>
    <property type="match status" value="2"/>
</dbReference>
<dbReference type="PANTHER" id="PTHR45819:SF5">
    <property type="entry name" value="CENTAURIN-GAMMA-1A"/>
    <property type="match status" value="1"/>
</dbReference>
<dbReference type="InterPro" id="IPR037278">
    <property type="entry name" value="ARFGAP/RecO"/>
</dbReference>
<dbReference type="InterPro" id="IPR001806">
    <property type="entry name" value="Small_GTPase"/>
</dbReference>
<dbReference type="Gene3D" id="1.10.220.150">
    <property type="entry name" value="Arf GTPase activating protein"/>
    <property type="match status" value="1"/>
</dbReference>
<evidence type="ECO:0000256" key="11">
    <source>
        <dbReference type="SAM" id="MobiDB-lite"/>
    </source>
</evidence>
<dbReference type="PROSITE" id="PS51419">
    <property type="entry name" value="RAB"/>
    <property type="match status" value="1"/>
</dbReference>
<dbReference type="InterPro" id="IPR001849">
    <property type="entry name" value="PH_domain"/>
</dbReference>
<dbReference type="GO" id="GO:0008270">
    <property type="term" value="F:zinc ion binding"/>
    <property type="evidence" value="ECO:0007669"/>
    <property type="project" value="UniProtKB-KW"/>
</dbReference>
<dbReference type="CDD" id="cd04103">
    <property type="entry name" value="Centaurin_gamma"/>
    <property type="match status" value="1"/>
</dbReference>
<dbReference type="SMART" id="SM00233">
    <property type="entry name" value="PH"/>
    <property type="match status" value="1"/>
</dbReference>
<evidence type="ECO:0000256" key="10">
    <source>
        <dbReference type="PROSITE-ProRule" id="PRU00288"/>
    </source>
</evidence>
<evidence type="ECO:0000256" key="2">
    <source>
        <dbReference type="ARBA" id="ARBA00022468"/>
    </source>
</evidence>
<proteinExistence type="inferred from homology"/>
<dbReference type="RefSeq" id="XP_035657418.1">
    <property type="nucleotide sequence ID" value="XM_035801525.1"/>
</dbReference>
<dbReference type="CDD" id="cd01250">
    <property type="entry name" value="PH_AGAP"/>
    <property type="match status" value="1"/>
</dbReference>
<protein>
    <submittedName>
        <fullName evidence="15">Arf-GAP with GTPase, ANK repeat and PH domain-containing protein 1-like isoform X1</fullName>
    </submittedName>
</protein>
<evidence type="ECO:0000256" key="4">
    <source>
        <dbReference type="ARBA" id="ARBA00022741"/>
    </source>
</evidence>
<keyword evidence="14" id="KW-1185">Reference proteome</keyword>
<keyword evidence="5 10" id="KW-0863">Zinc-finger</keyword>
<feature type="repeat" description="ANK" evidence="9">
    <location>
        <begin position="851"/>
        <end position="883"/>
    </location>
</feature>
<evidence type="ECO:0000259" key="13">
    <source>
        <dbReference type="PROSITE" id="PS50115"/>
    </source>
</evidence>
<dbReference type="GO" id="GO:0005525">
    <property type="term" value="F:GTP binding"/>
    <property type="evidence" value="ECO:0007669"/>
    <property type="project" value="UniProtKB-KW"/>
</dbReference>
<dbReference type="AlphaFoldDB" id="A0A9J7KG59"/>
<feature type="compositionally biased region" description="Basic and acidic residues" evidence="11">
    <location>
        <begin position="543"/>
        <end position="552"/>
    </location>
</feature>
<dbReference type="FunFam" id="3.40.50.300:FF:000178">
    <property type="entry name" value="Arf-GAP with GTPase, ANK repeat and PH domain-containing protein 1"/>
    <property type="match status" value="1"/>
</dbReference>
<feature type="region of interest" description="Disordered" evidence="11">
    <location>
        <begin position="541"/>
        <end position="617"/>
    </location>
</feature>
<organism evidence="14 15">
    <name type="scientific">Branchiostoma floridae</name>
    <name type="common">Florida lancelet</name>
    <name type="synonym">Amphioxus</name>
    <dbReference type="NCBI Taxonomy" id="7739"/>
    <lineage>
        <taxon>Eukaryota</taxon>
        <taxon>Metazoa</taxon>
        <taxon>Chordata</taxon>
        <taxon>Cephalochordata</taxon>
        <taxon>Leptocardii</taxon>
        <taxon>Amphioxiformes</taxon>
        <taxon>Branchiostomatidae</taxon>
        <taxon>Branchiostoma</taxon>
    </lineage>
</organism>
<feature type="domain" description="PH" evidence="12">
    <location>
        <begin position="347"/>
        <end position="672"/>
    </location>
</feature>
<dbReference type="PROSITE" id="PS50088">
    <property type="entry name" value="ANK_REPEAT"/>
    <property type="match status" value="1"/>
</dbReference>
<dbReference type="SMART" id="SM00173">
    <property type="entry name" value="RAS"/>
    <property type="match status" value="1"/>
</dbReference>
<accession>A0A9J7KG59</accession>
<dbReference type="InterPro" id="IPR001164">
    <property type="entry name" value="ArfGAP_dom"/>
</dbReference>
<dbReference type="InterPro" id="IPR051282">
    <property type="entry name" value="Arf-GAP_GTPase_ANK_PH"/>
</dbReference>
<evidence type="ECO:0000256" key="5">
    <source>
        <dbReference type="ARBA" id="ARBA00022771"/>
    </source>
</evidence>
<dbReference type="InterPro" id="IPR038508">
    <property type="entry name" value="ArfGAP_dom_sf"/>
</dbReference>
<feature type="domain" description="Arf-GAP" evidence="13">
    <location>
        <begin position="693"/>
        <end position="814"/>
    </location>
</feature>
<dbReference type="PROSITE" id="PS51421">
    <property type="entry name" value="RAS"/>
    <property type="match status" value="1"/>
</dbReference>
<dbReference type="SMART" id="SM00248">
    <property type="entry name" value="ANK"/>
    <property type="match status" value="2"/>
</dbReference>
<sequence>MNYQAEVSNSLAIRQEITRFESVHPNIYAIYDLLEQIDDPLLASRVRDHVVCIEDAFVNSQEWTVSRAVPELRLGVCGTLQSGKSALVHRYLTGSYLADECPEGGRFKKEVVADCQSHLLLIRDEGGPPEQQFSGWVDAVIFVFSLENEDSFNAVYQYYARIANYRNTAELPLILVGTQDAITPSNPRAIDDSRARKLANDLKRCTYYETCATYGLNVDRVFQDAAQKIVAFRYTHGPPPVPSSLSLPSTPNHTATRTNGHFAVPAPPITNGRHGNTIGAMTSTGTSTLPSPGSQKDGKDTSASASSTPTSTRKASRRRSNIFTPRKSADDDKKRQPNGDFGSGRAIPIKQGYLYKRSSKSLNKEWKKKYVTLCDDGRLTYHPSLHDYMEDIHGKEIRLLGTTVKVPGKRPPRATPQGAPATYHGTPSPSITNGITKDMHSMTISGSIGGTFSNDVALSRERNGISLVSFKGGEGNHTRSCSFTSSEQWDNAVIISNNSVTPGFPELSRAQSCINLAGHRDQRSRFDVRRRKGMFGNGYACETAKENKDGGKMDPPPTPASGGGGKKRHRRMKSSGAGKSSDANNGDVPLLAPAGDASSGSSKFDSPPPPHKRRYWKLKSGGSFRNLYRFQMEDSDENEFYILSLDNKSWQFEAPNSEERDAWVQAIESQILSALQGNDSTKSKNRNNSYGDQQVIQAIRNIRGNAFCVDCEAPSPDWASLNLGALMCIECSGVHRNLGTHLSRVRSLDLDDWPTELATVMTSIGNSLANSVWEANPRGRVKPTPNSQREEKESWIRAKYERKEFLAPPPYPDVPISQQLLEGVTHDDIRTVVLLLAHANPSEVNMTLEGDGRTALHLACTIGNIVVTQLLLWYSADFNITDREGRAPLWYARQANNHDVAELLIHNGCQDDSMTTPSLQRRVPANNSAVFDKLPASVI</sequence>
<gene>
    <name evidence="15" type="primary">LOC118403084</name>
</gene>
<dbReference type="SUPFAM" id="SSF57863">
    <property type="entry name" value="ArfGap/RecO-like zinc finger"/>
    <property type="match status" value="1"/>
</dbReference>
<dbReference type="PRINTS" id="PR00405">
    <property type="entry name" value="REVINTRACTNG"/>
</dbReference>
<evidence type="ECO:0000313" key="15">
    <source>
        <dbReference type="RefSeq" id="XP_035657418.1"/>
    </source>
</evidence>
<evidence type="ECO:0000256" key="1">
    <source>
        <dbReference type="ARBA" id="ARBA00005430"/>
    </source>
</evidence>
<dbReference type="GO" id="GO:0005096">
    <property type="term" value="F:GTPase activator activity"/>
    <property type="evidence" value="ECO:0000318"/>
    <property type="project" value="GO_Central"/>
</dbReference>
<dbReference type="CDD" id="cd08836">
    <property type="entry name" value="ArfGap_AGAP"/>
    <property type="match status" value="1"/>
</dbReference>
<dbReference type="SUPFAM" id="SSF48403">
    <property type="entry name" value="Ankyrin repeat"/>
    <property type="match status" value="1"/>
</dbReference>
<dbReference type="InterPro" id="IPR002110">
    <property type="entry name" value="Ankyrin_rpt"/>
</dbReference>
<dbReference type="GO" id="GO:0003924">
    <property type="term" value="F:GTPase activity"/>
    <property type="evidence" value="ECO:0000318"/>
    <property type="project" value="GO_Central"/>
</dbReference>
<dbReference type="SMART" id="SM00105">
    <property type="entry name" value="ArfGap"/>
    <property type="match status" value="1"/>
</dbReference>
<dbReference type="SUPFAM" id="SSF50729">
    <property type="entry name" value="PH domain-like"/>
    <property type="match status" value="1"/>
</dbReference>
<feature type="compositionally biased region" description="Low complexity" evidence="11">
    <location>
        <begin position="301"/>
        <end position="313"/>
    </location>
</feature>
<dbReference type="InterPro" id="IPR011993">
    <property type="entry name" value="PH-like_dom_sf"/>
</dbReference>
<dbReference type="InterPro" id="IPR036770">
    <property type="entry name" value="Ankyrin_rpt-contain_sf"/>
</dbReference>
<keyword evidence="8" id="KW-0342">GTP-binding</keyword>
<dbReference type="FunFam" id="1.25.40.20:FF:000298">
    <property type="entry name" value="ArfGAP with GTPase domain, ankyrin repeat and PH domain 2"/>
    <property type="match status" value="1"/>
</dbReference>
<feature type="compositionally biased region" description="Basic and acidic residues" evidence="11">
    <location>
        <begin position="327"/>
        <end position="337"/>
    </location>
</feature>
<dbReference type="Pfam" id="PF00071">
    <property type="entry name" value="Ras"/>
    <property type="match status" value="1"/>
</dbReference>
<dbReference type="PROSITE" id="PS50115">
    <property type="entry name" value="ARFGAP"/>
    <property type="match status" value="1"/>
</dbReference>
<dbReference type="KEGG" id="bfo:118403084"/>
<dbReference type="Proteomes" id="UP000001554">
    <property type="component" value="Chromosome 16"/>
</dbReference>
<evidence type="ECO:0000256" key="7">
    <source>
        <dbReference type="ARBA" id="ARBA00023043"/>
    </source>
</evidence>
<dbReference type="Gene3D" id="3.40.50.300">
    <property type="entry name" value="P-loop containing nucleotide triphosphate hydrolases"/>
    <property type="match status" value="1"/>
</dbReference>
<keyword evidence="7 9" id="KW-0040">ANK repeat</keyword>
<dbReference type="FunFam" id="2.30.29.30:FF:000459">
    <property type="entry name" value="Arf-GAP with GTPase, ANK repeat and PH domain-containing protein 2"/>
    <property type="match status" value="1"/>
</dbReference>
<evidence type="ECO:0000313" key="14">
    <source>
        <dbReference type="Proteomes" id="UP000001554"/>
    </source>
</evidence>
<dbReference type="PROSITE" id="PS50003">
    <property type="entry name" value="PH_DOMAIN"/>
    <property type="match status" value="1"/>
</dbReference>
<evidence type="ECO:0000256" key="9">
    <source>
        <dbReference type="PROSITE-ProRule" id="PRU00023"/>
    </source>
</evidence>
<dbReference type="SUPFAM" id="SSF52540">
    <property type="entry name" value="P-loop containing nucleoside triphosphate hydrolases"/>
    <property type="match status" value="1"/>
</dbReference>
<dbReference type="PANTHER" id="PTHR45819">
    <property type="entry name" value="CENTAURIN-GAMMA-1A"/>
    <property type="match status" value="1"/>
</dbReference>
<reference evidence="14" key="1">
    <citation type="journal article" date="2020" name="Nat. Ecol. Evol.">
        <title>Deeply conserved synteny resolves early events in vertebrate evolution.</title>
        <authorList>
            <person name="Simakov O."/>
            <person name="Marletaz F."/>
            <person name="Yue J.X."/>
            <person name="O'Connell B."/>
            <person name="Jenkins J."/>
            <person name="Brandt A."/>
            <person name="Calef R."/>
            <person name="Tung C.H."/>
            <person name="Huang T.K."/>
            <person name="Schmutz J."/>
            <person name="Satoh N."/>
            <person name="Yu J.K."/>
            <person name="Putnam N.H."/>
            <person name="Green R.E."/>
            <person name="Rokhsar D.S."/>
        </authorList>
    </citation>
    <scope>NUCLEOTIDE SEQUENCE [LARGE SCALE GENOMIC DNA]</scope>
    <source>
        <strain evidence="14">S238N-H82</strain>
    </source>
</reference>
<evidence type="ECO:0000256" key="3">
    <source>
        <dbReference type="ARBA" id="ARBA00022723"/>
    </source>
</evidence>
<keyword evidence="6" id="KW-0862">Zinc</keyword>
<dbReference type="GeneID" id="118403084"/>
<keyword evidence="2" id="KW-0343">GTPase activation</keyword>
<dbReference type="PROSITE" id="PS50297">
    <property type="entry name" value="ANK_REP_REGION"/>
    <property type="match status" value="1"/>
</dbReference>
<dbReference type="CDD" id="cd00821">
    <property type="entry name" value="PH"/>
    <property type="match status" value="1"/>
</dbReference>
<evidence type="ECO:0000256" key="6">
    <source>
        <dbReference type="ARBA" id="ARBA00022833"/>
    </source>
</evidence>
<feature type="region of interest" description="Disordered" evidence="11">
    <location>
        <begin position="240"/>
        <end position="346"/>
    </location>
</feature>
<dbReference type="SMART" id="SM00175">
    <property type="entry name" value="RAB"/>
    <property type="match status" value="1"/>
</dbReference>
<dbReference type="InterPro" id="IPR027417">
    <property type="entry name" value="P-loop_NTPase"/>
</dbReference>
<evidence type="ECO:0000256" key="8">
    <source>
        <dbReference type="ARBA" id="ARBA00023134"/>
    </source>
</evidence>
<name>A0A9J7KG59_BRAFL</name>
<dbReference type="Pfam" id="PF01412">
    <property type="entry name" value="ArfGap"/>
    <property type="match status" value="1"/>
</dbReference>
<reference evidence="15" key="2">
    <citation type="submission" date="2025-08" db="UniProtKB">
        <authorList>
            <consortium name="RefSeq"/>
        </authorList>
    </citation>
    <scope>IDENTIFICATION</scope>
    <source>
        <strain evidence="15">S238N-H82</strain>
        <tissue evidence="15">Testes</tissue>
    </source>
</reference>
<keyword evidence="3" id="KW-0479">Metal-binding</keyword>
<feature type="compositionally biased region" description="Low complexity" evidence="11">
    <location>
        <begin position="282"/>
        <end position="294"/>
    </location>
</feature>